<evidence type="ECO:0000313" key="11">
    <source>
        <dbReference type="EMBL" id="KAJ4425933.1"/>
    </source>
</evidence>
<dbReference type="PANTHER" id="PTHR24404">
    <property type="entry name" value="ZINC FINGER PROTEIN"/>
    <property type="match status" value="1"/>
</dbReference>
<evidence type="ECO:0000256" key="2">
    <source>
        <dbReference type="ARBA" id="ARBA00022723"/>
    </source>
</evidence>
<accession>A0ABQ8RW82</accession>
<comment type="caution">
    <text evidence="11">The sequence shown here is derived from an EMBL/GenBank/DDBJ whole genome shotgun (WGS) entry which is preliminary data.</text>
</comment>
<evidence type="ECO:0000256" key="6">
    <source>
        <dbReference type="ARBA" id="ARBA00023125"/>
    </source>
</evidence>
<evidence type="ECO:0000256" key="9">
    <source>
        <dbReference type="SAM" id="MobiDB-lite"/>
    </source>
</evidence>
<feature type="domain" description="C2H2-type" evidence="10">
    <location>
        <begin position="227"/>
        <end position="254"/>
    </location>
</feature>
<feature type="domain" description="C2H2-type" evidence="10">
    <location>
        <begin position="143"/>
        <end position="170"/>
    </location>
</feature>
<keyword evidence="4 8" id="KW-0863">Zinc-finger</keyword>
<evidence type="ECO:0000256" key="3">
    <source>
        <dbReference type="ARBA" id="ARBA00022737"/>
    </source>
</evidence>
<evidence type="ECO:0000313" key="12">
    <source>
        <dbReference type="Proteomes" id="UP001148838"/>
    </source>
</evidence>
<proteinExistence type="predicted"/>
<evidence type="ECO:0000259" key="10">
    <source>
        <dbReference type="PROSITE" id="PS50157"/>
    </source>
</evidence>
<dbReference type="PANTHER" id="PTHR24404:SF114">
    <property type="entry name" value="KLUMPFUSS, ISOFORM B-RELATED"/>
    <property type="match status" value="1"/>
</dbReference>
<feature type="compositionally biased region" description="Basic and acidic residues" evidence="9">
    <location>
        <begin position="11"/>
        <end position="27"/>
    </location>
</feature>
<evidence type="ECO:0000256" key="7">
    <source>
        <dbReference type="ARBA" id="ARBA00023242"/>
    </source>
</evidence>
<evidence type="ECO:0000256" key="5">
    <source>
        <dbReference type="ARBA" id="ARBA00022833"/>
    </source>
</evidence>
<evidence type="ECO:0000256" key="8">
    <source>
        <dbReference type="PROSITE-ProRule" id="PRU00042"/>
    </source>
</evidence>
<dbReference type="PROSITE" id="PS00028">
    <property type="entry name" value="ZINC_FINGER_C2H2_1"/>
    <property type="match status" value="5"/>
</dbReference>
<keyword evidence="5" id="KW-0862">Zinc</keyword>
<feature type="domain" description="C2H2-type" evidence="10">
    <location>
        <begin position="171"/>
        <end position="198"/>
    </location>
</feature>
<comment type="subcellular location">
    <subcellularLocation>
        <location evidence="1">Nucleus</location>
    </subcellularLocation>
</comment>
<sequence length="624" mass="70750">MEPEVDPLDSQLHDNTYKTEENNDLSEERNLLDLQATGMKTEYVDHSYDLKSQIKDEDSSVPNIFPVMKCEVEEDLFDLDKVQQEQKEELSSEGDEVLTESVVDNEKTELPACESIVHEEKLAQCPSFRLDSTIGCDIIHSPIKCDICNEDFLSSQSLERHFRTHTLKKSFKCDVCGKSYTHTGSLKIHARLHTGEMPFECDVCRKSFRHLGHLKIHERIHTGERPFKCDMCGKSFPESGRLKKHVLIHTGERPFKCDMCGKCFSEKGSLMKHIRIHTGDRPFKCDMCGKGMGYRNTHPAPVEFKYRMKSYVMDKHSAAVFFTKRNVDERVEETCLVTDLKERSSHQEGANEDVLLEKELRLTISLESAAIDETTSDVTDIPEFCGSQIFNGDIASRKGLNFLAGYVAHRLRGKLPEFCEINSTKGNTWTDTLSRGDLTKASQNFVKAMIYAVADQTEHRYACPLSLSHSQHAKEIFALPCATPLMISAGVATAPTDHSSLARTTSIQMTPAMNAYIPRMSGSFTYLLTYWLLRNPLVHCRPHGALPERLDLHNIYVTLYVNRKPQFQVTQRLCALDVGLWRFVSPRDLCGYKGKSWDGVGWSSRVAQLLRALGALPERLDLHA</sequence>
<feature type="domain" description="C2H2-type" evidence="10">
    <location>
        <begin position="199"/>
        <end position="226"/>
    </location>
</feature>
<dbReference type="Proteomes" id="UP001148838">
    <property type="component" value="Unassembled WGS sequence"/>
</dbReference>
<dbReference type="InterPro" id="IPR036236">
    <property type="entry name" value="Znf_C2H2_sf"/>
</dbReference>
<evidence type="ECO:0000256" key="1">
    <source>
        <dbReference type="ARBA" id="ARBA00004123"/>
    </source>
</evidence>
<dbReference type="Pfam" id="PF13894">
    <property type="entry name" value="zf-C2H2_4"/>
    <property type="match status" value="1"/>
</dbReference>
<name>A0ABQ8RW82_PERAM</name>
<dbReference type="SUPFAM" id="SSF57667">
    <property type="entry name" value="beta-beta-alpha zinc fingers"/>
    <property type="match status" value="3"/>
</dbReference>
<keyword evidence="7" id="KW-0539">Nucleus</keyword>
<dbReference type="InterPro" id="IPR050589">
    <property type="entry name" value="Ikaros_C2H2-ZF"/>
</dbReference>
<keyword evidence="12" id="KW-1185">Reference proteome</keyword>
<dbReference type="Gene3D" id="3.30.160.60">
    <property type="entry name" value="Classic Zinc Finger"/>
    <property type="match status" value="6"/>
</dbReference>
<dbReference type="SMART" id="SM00355">
    <property type="entry name" value="ZnF_C2H2"/>
    <property type="match status" value="5"/>
</dbReference>
<dbReference type="EMBL" id="JAJSOF020000041">
    <property type="protein sequence ID" value="KAJ4425933.1"/>
    <property type="molecule type" value="Genomic_DNA"/>
</dbReference>
<feature type="region of interest" description="Disordered" evidence="9">
    <location>
        <begin position="1"/>
        <end position="27"/>
    </location>
</feature>
<keyword evidence="6" id="KW-0238">DNA-binding</keyword>
<organism evidence="11 12">
    <name type="scientific">Periplaneta americana</name>
    <name type="common">American cockroach</name>
    <name type="synonym">Blatta americana</name>
    <dbReference type="NCBI Taxonomy" id="6978"/>
    <lineage>
        <taxon>Eukaryota</taxon>
        <taxon>Metazoa</taxon>
        <taxon>Ecdysozoa</taxon>
        <taxon>Arthropoda</taxon>
        <taxon>Hexapoda</taxon>
        <taxon>Insecta</taxon>
        <taxon>Pterygota</taxon>
        <taxon>Neoptera</taxon>
        <taxon>Polyneoptera</taxon>
        <taxon>Dictyoptera</taxon>
        <taxon>Blattodea</taxon>
        <taxon>Blattoidea</taxon>
        <taxon>Blattidae</taxon>
        <taxon>Blattinae</taxon>
        <taxon>Periplaneta</taxon>
    </lineage>
</organism>
<dbReference type="InterPro" id="IPR013087">
    <property type="entry name" value="Znf_C2H2_type"/>
</dbReference>
<protein>
    <recommendedName>
        <fullName evidence="10">C2H2-type domain-containing protein</fullName>
    </recommendedName>
</protein>
<dbReference type="PROSITE" id="PS50157">
    <property type="entry name" value="ZINC_FINGER_C2H2_2"/>
    <property type="match status" value="5"/>
</dbReference>
<gene>
    <name evidence="11" type="ORF">ANN_27559</name>
</gene>
<evidence type="ECO:0000256" key="4">
    <source>
        <dbReference type="ARBA" id="ARBA00022771"/>
    </source>
</evidence>
<dbReference type="Pfam" id="PF00096">
    <property type="entry name" value="zf-C2H2"/>
    <property type="match status" value="4"/>
</dbReference>
<keyword evidence="2" id="KW-0479">Metal-binding</keyword>
<feature type="domain" description="C2H2-type" evidence="10">
    <location>
        <begin position="255"/>
        <end position="282"/>
    </location>
</feature>
<reference evidence="11 12" key="1">
    <citation type="journal article" date="2022" name="Allergy">
        <title>Genome assembly and annotation of Periplaneta americana reveal a comprehensive cockroach allergen profile.</title>
        <authorList>
            <person name="Wang L."/>
            <person name="Xiong Q."/>
            <person name="Saelim N."/>
            <person name="Wang L."/>
            <person name="Nong W."/>
            <person name="Wan A.T."/>
            <person name="Shi M."/>
            <person name="Liu X."/>
            <person name="Cao Q."/>
            <person name="Hui J.H.L."/>
            <person name="Sookrung N."/>
            <person name="Leung T.F."/>
            <person name="Tungtrongchitr A."/>
            <person name="Tsui S.K.W."/>
        </authorList>
    </citation>
    <scope>NUCLEOTIDE SEQUENCE [LARGE SCALE GENOMIC DNA]</scope>
    <source>
        <strain evidence="11">PWHHKU_190912</strain>
    </source>
</reference>
<keyword evidence="3" id="KW-0677">Repeat</keyword>